<comment type="caution">
    <text evidence="2">The sequence shown here is derived from an EMBL/GenBank/DDBJ whole genome shotgun (WGS) entry which is preliminary data.</text>
</comment>
<reference evidence="2" key="1">
    <citation type="submission" date="2018-06" db="EMBL/GenBank/DDBJ databases">
        <title>Comparative genomics reveals the genomic features of Rhizophagus irregularis, R. cerebriforme, R. diaphanum and Gigaspora rosea, and their symbiotic lifestyle signature.</title>
        <authorList>
            <person name="Morin E."/>
            <person name="San Clemente H."/>
            <person name="Chen E.C.H."/>
            <person name="De La Providencia I."/>
            <person name="Hainaut M."/>
            <person name="Kuo A."/>
            <person name="Kohler A."/>
            <person name="Murat C."/>
            <person name="Tang N."/>
            <person name="Roy S."/>
            <person name="Loubradou J."/>
            <person name="Henrissat B."/>
            <person name="Grigoriev I.V."/>
            <person name="Corradi N."/>
            <person name="Roux C."/>
            <person name="Martin F.M."/>
        </authorList>
    </citation>
    <scope>NUCLEOTIDE SEQUENCE [LARGE SCALE GENOMIC DNA]</scope>
    <source>
        <strain evidence="2">DAOM 194757</strain>
    </source>
</reference>
<dbReference type="Pfam" id="PF07707">
    <property type="entry name" value="BACK"/>
    <property type="match status" value="1"/>
</dbReference>
<evidence type="ECO:0000259" key="1">
    <source>
        <dbReference type="Pfam" id="PF07707"/>
    </source>
</evidence>
<dbReference type="Proteomes" id="UP000266673">
    <property type="component" value="Unassembled WGS sequence"/>
</dbReference>
<protein>
    <recommendedName>
        <fullName evidence="1">BACK domain-containing protein</fullName>
    </recommendedName>
</protein>
<dbReference type="AlphaFoldDB" id="A0A397VD45"/>
<dbReference type="Gene3D" id="1.25.40.420">
    <property type="match status" value="1"/>
</dbReference>
<gene>
    <name evidence="2" type="ORF">C2G38_2081012</name>
</gene>
<accession>A0A397VD45</accession>
<feature type="non-terminal residue" evidence="2">
    <location>
        <position position="72"/>
    </location>
</feature>
<organism evidence="2 3">
    <name type="scientific">Gigaspora rosea</name>
    <dbReference type="NCBI Taxonomy" id="44941"/>
    <lineage>
        <taxon>Eukaryota</taxon>
        <taxon>Fungi</taxon>
        <taxon>Fungi incertae sedis</taxon>
        <taxon>Mucoromycota</taxon>
        <taxon>Glomeromycotina</taxon>
        <taxon>Glomeromycetes</taxon>
        <taxon>Diversisporales</taxon>
        <taxon>Gigasporaceae</taxon>
        <taxon>Gigaspora</taxon>
    </lineage>
</organism>
<dbReference type="InterPro" id="IPR011705">
    <property type="entry name" value="BACK"/>
</dbReference>
<dbReference type="EMBL" id="QKWP01000422">
    <property type="protein sequence ID" value="RIB20354.1"/>
    <property type="molecule type" value="Genomic_DNA"/>
</dbReference>
<keyword evidence="3" id="KW-1185">Reference proteome</keyword>
<name>A0A397VD45_9GLOM</name>
<evidence type="ECO:0000313" key="3">
    <source>
        <dbReference type="Proteomes" id="UP000266673"/>
    </source>
</evidence>
<sequence>MLHFIISNIQFNELYEIYLETICKKPNLLFDSEEFHSLKEDALKIILKCDNLDMKECDIWKKLIKWGIAQNA</sequence>
<dbReference type="OrthoDB" id="298084at2759"/>
<evidence type="ECO:0000313" key="2">
    <source>
        <dbReference type="EMBL" id="RIB20354.1"/>
    </source>
</evidence>
<feature type="domain" description="BACK" evidence="1">
    <location>
        <begin position="9"/>
        <end position="67"/>
    </location>
</feature>
<proteinExistence type="predicted"/>